<dbReference type="AlphaFoldDB" id="A0A1L6J8J2"/>
<dbReference type="Proteomes" id="UP000185161">
    <property type="component" value="Chromosome"/>
</dbReference>
<feature type="domain" description="Fumarylacetoacetase-like C-terminal" evidence="3">
    <location>
        <begin position="92"/>
        <end position="318"/>
    </location>
</feature>
<dbReference type="InterPro" id="IPR036663">
    <property type="entry name" value="Fumarylacetoacetase_C_sf"/>
</dbReference>
<evidence type="ECO:0000256" key="2">
    <source>
        <dbReference type="ARBA" id="ARBA00022723"/>
    </source>
</evidence>
<name>A0A1L6J8J2_9SPHN</name>
<evidence type="ECO:0000313" key="4">
    <source>
        <dbReference type="EMBL" id="APR52167.1"/>
    </source>
</evidence>
<reference evidence="8 9" key="3">
    <citation type="submission" date="2018-07" db="EMBL/GenBank/DDBJ databases">
        <title>Genomic and Epidemiologic Investigation of an Indolent Hospital Outbreak.</title>
        <authorList>
            <person name="Johnson R.C."/>
            <person name="Deming C."/>
            <person name="Conlan S."/>
            <person name="Zellmer C.J."/>
            <person name="Michelin A.V."/>
            <person name="Lee-Lin S."/>
            <person name="Thomas P.J."/>
            <person name="Park M."/>
            <person name="Weingarten R.A."/>
            <person name="Less J."/>
            <person name="Dekker J.P."/>
            <person name="Frank K.M."/>
            <person name="Musser K.A."/>
            <person name="Mcquiston J.R."/>
            <person name="Henderson D.K."/>
            <person name="Lau A.F."/>
            <person name="Palmore T.N."/>
            <person name="Segre J.A."/>
        </authorList>
    </citation>
    <scope>NUCLEOTIDE SEQUENCE [LARGE SCALE GENOMIC DNA]</scope>
    <source>
        <strain evidence="6 9">SK-CDC1_0717</strain>
        <strain evidence="5 8">SK-NIH.Env10_0317</strain>
    </source>
</reference>
<dbReference type="Proteomes" id="UP000286681">
    <property type="component" value="Unassembled WGS sequence"/>
</dbReference>
<dbReference type="InterPro" id="IPR011234">
    <property type="entry name" value="Fumarylacetoacetase-like_C"/>
</dbReference>
<sequence>MKLGTIRIDGKPTVIARVADDKAVALDAYRWMEDLIEAGNAGLDTANEAIQAALAGKLPVIDLSASTDWMAPNPRPSKILGCAVNNNNLNSKAMKPMTAPMFFIKGRSALTGHNKTIDILKDHGPSIPEPEPVVVFGKTAKNVPPEKALDYVFGYTLTNDVTASGVKFGEDSIALKQTADIVKPHHTAWRPNFEGDNNWLLFIYHSKSKAADTFAAMGPWLTTKDEVPDPNKLLVRGYIDGECFTDDSTANYFFPVEQVISTASKWFTMEPGDCIHTGTASKGTEKHPRGNIGTYLSGYDGKLCDVEIDGLGRLSNRINLEK</sequence>
<evidence type="ECO:0000313" key="8">
    <source>
        <dbReference type="Proteomes" id="UP000286681"/>
    </source>
</evidence>
<dbReference type="Proteomes" id="UP000287746">
    <property type="component" value="Unassembled WGS sequence"/>
</dbReference>
<dbReference type="RefSeq" id="WP_066579781.1">
    <property type="nucleotide sequence ID" value="NZ_CP018820.1"/>
</dbReference>
<proteinExistence type="inferred from homology"/>
<dbReference type="SUPFAM" id="SSF56529">
    <property type="entry name" value="FAH"/>
    <property type="match status" value="1"/>
</dbReference>
<dbReference type="PANTHER" id="PTHR42796:SF4">
    <property type="entry name" value="FUMARYLACETOACETATE HYDROLASE DOMAIN-CONTAINING PROTEIN 2A"/>
    <property type="match status" value="1"/>
</dbReference>
<dbReference type="GO" id="GO:0044281">
    <property type="term" value="P:small molecule metabolic process"/>
    <property type="evidence" value="ECO:0007669"/>
    <property type="project" value="UniProtKB-ARBA"/>
</dbReference>
<reference evidence="4" key="1">
    <citation type="submission" date="2016-12" db="EMBL/GenBank/DDBJ databases">
        <title>Whole genome sequencing of Sphingomonas koreensis.</title>
        <authorList>
            <person name="Conlan S."/>
            <person name="Thomas P.J."/>
            <person name="Mullikin J."/>
            <person name="Palmore T.N."/>
            <person name="Frank K.M."/>
            <person name="Segre J.A."/>
        </authorList>
    </citation>
    <scope>NUCLEOTIDE SEQUENCE</scope>
    <source>
        <strain evidence="4">ABOJV</strain>
    </source>
</reference>
<dbReference type="EMBL" id="CP018820">
    <property type="protein sequence ID" value="APR52167.1"/>
    <property type="molecule type" value="Genomic_DNA"/>
</dbReference>
<evidence type="ECO:0000313" key="6">
    <source>
        <dbReference type="EMBL" id="RSY85908.1"/>
    </source>
</evidence>
<dbReference type="InterPro" id="IPR051121">
    <property type="entry name" value="FAH"/>
</dbReference>
<keyword evidence="2" id="KW-0479">Metal-binding</keyword>
<keyword evidence="5" id="KW-0378">Hydrolase</keyword>
<dbReference type="OrthoDB" id="5197601at2"/>
<evidence type="ECO:0000259" key="3">
    <source>
        <dbReference type="Pfam" id="PF01557"/>
    </source>
</evidence>
<gene>
    <name evidence="4" type="ORF">BRX40_06710</name>
    <name evidence="5" type="ORF">CA257_11420</name>
    <name evidence="6" type="ORF">DAH66_09405</name>
</gene>
<dbReference type="EMBL" id="QQYZ01000007">
    <property type="protein sequence ID" value="RSY85908.1"/>
    <property type="molecule type" value="Genomic_DNA"/>
</dbReference>
<organism evidence="4 7">
    <name type="scientific">Sphingomonas koreensis</name>
    <dbReference type="NCBI Taxonomy" id="93064"/>
    <lineage>
        <taxon>Bacteria</taxon>
        <taxon>Pseudomonadati</taxon>
        <taxon>Pseudomonadota</taxon>
        <taxon>Alphaproteobacteria</taxon>
        <taxon>Sphingomonadales</taxon>
        <taxon>Sphingomonadaceae</taxon>
        <taxon>Sphingomonas</taxon>
    </lineage>
</organism>
<dbReference type="GeneID" id="44132241"/>
<accession>A0A1L6J8J2</accession>
<protein>
    <submittedName>
        <fullName evidence="5">Fumarylacetoacetate hydrolase family protein</fullName>
    </submittedName>
</protein>
<dbReference type="STRING" id="93064.BRX40_06710"/>
<evidence type="ECO:0000256" key="1">
    <source>
        <dbReference type="ARBA" id="ARBA00010211"/>
    </source>
</evidence>
<reference evidence="7" key="2">
    <citation type="submission" date="2016-12" db="EMBL/GenBank/DDBJ databases">
        <title>Whole genome sequencing of Sphingomonas sp. ABOJV.</title>
        <authorList>
            <person name="Conlan S."/>
            <person name="Thomas P.J."/>
            <person name="Mullikin J."/>
            <person name="Palmore T.N."/>
            <person name="Frank K.M."/>
            <person name="Segre J.A."/>
        </authorList>
    </citation>
    <scope>NUCLEOTIDE SEQUENCE [LARGE SCALE GENOMIC DNA]</scope>
    <source>
        <strain evidence="7">ABOJV</strain>
    </source>
</reference>
<dbReference type="EMBL" id="QQWO01000008">
    <property type="protein sequence ID" value="RSV03087.1"/>
    <property type="molecule type" value="Genomic_DNA"/>
</dbReference>
<dbReference type="GO" id="GO:0016787">
    <property type="term" value="F:hydrolase activity"/>
    <property type="evidence" value="ECO:0007669"/>
    <property type="project" value="UniProtKB-KW"/>
</dbReference>
<dbReference type="Gene3D" id="3.90.850.10">
    <property type="entry name" value="Fumarylacetoacetase-like, C-terminal domain"/>
    <property type="match status" value="1"/>
</dbReference>
<evidence type="ECO:0000313" key="9">
    <source>
        <dbReference type="Proteomes" id="UP000287746"/>
    </source>
</evidence>
<dbReference type="GO" id="GO:0046872">
    <property type="term" value="F:metal ion binding"/>
    <property type="evidence" value="ECO:0007669"/>
    <property type="project" value="UniProtKB-KW"/>
</dbReference>
<dbReference type="Pfam" id="PF01557">
    <property type="entry name" value="FAA_hydrolase"/>
    <property type="match status" value="1"/>
</dbReference>
<evidence type="ECO:0000313" key="7">
    <source>
        <dbReference type="Proteomes" id="UP000185161"/>
    </source>
</evidence>
<comment type="similarity">
    <text evidence="1">Belongs to the FAH family.</text>
</comment>
<evidence type="ECO:0000313" key="5">
    <source>
        <dbReference type="EMBL" id="RSV03087.1"/>
    </source>
</evidence>
<keyword evidence="7" id="KW-1185">Reference proteome</keyword>
<dbReference type="KEGG" id="skr:BRX40_06710"/>
<dbReference type="PANTHER" id="PTHR42796">
    <property type="entry name" value="FUMARYLACETOACETATE HYDROLASE DOMAIN-CONTAINING PROTEIN 2A-RELATED"/>
    <property type="match status" value="1"/>
</dbReference>